<protein>
    <submittedName>
        <fullName evidence="2">Membrane protein YhaJ</fullName>
    </submittedName>
</protein>
<evidence type="ECO:0000256" key="1">
    <source>
        <dbReference type="SAM" id="Phobius"/>
    </source>
</evidence>
<feature type="transmembrane region" description="Helical" evidence="1">
    <location>
        <begin position="106"/>
        <end position="129"/>
    </location>
</feature>
<dbReference type="InterPro" id="IPR021683">
    <property type="entry name" value="DUF3267"/>
</dbReference>
<keyword evidence="3" id="KW-1185">Reference proteome</keyword>
<feature type="transmembrane region" description="Helical" evidence="1">
    <location>
        <begin position="135"/>
        <end position="155"/>
    </location>
</feature>
<name>A0A919WJH4_9BACI</name>
<sequence>MNCWKTINFTKQYGPQRLFIISLMTMLVAFIILYMAMSHLLVPTTLYDNHFAVLVCGVILMYPLHKFLHFLPIAHLGAIVKKKIEWKFGIYPILEIKVHEPITKTLFLVALLMPLFVITTLLSLSYFLFEHYVHYITILMAYQIGLSVPDILHAINIRKAPKNAYIEENEDGFEILVTKHQ</sequence>
<organism evidence="2 3">
    <name type="scientific">Robertmurraya siralis</name>
    <dbReference type="NCBI Taxonomy" id="77777"/>
    <lineage>
        <taxon>Bacteria</taxon>
        <taxon>Bacillati</taxon>
        <taxon>Bacillota</taxon>
        <taxon>Bacilli</taxon>
        <taxon>Bacillales</taxon>
        <taxon>Bacillaceae</taxon>
        <taxon>Robertmurraya</taxon>
    </lineage>
</organism>
<evidence type="ECO:0000313" key="2">
    <source>
        <dbReference type="EMBL" id="GIN62852.1"/>
    </source>
</evidence>
<feature type="transmembrane region" description="Helical" evidence="1">
    <location>
        <begin position="18"/>
        <end position="37"/>
    </location>
</feature>
<keyword evidence="1" id="KW-0812">Transmembrane</keyword>
<keyword evidence="1" id="KW-1133">Transmembrane helix</keyword>
<evidence type="ECO:0000313" key="3">
    <source>
        <dbReference type="Proteomes" id="UP000682111"/>
    </source>
</evidence>
<dbReference type="Proteomes" id="UP000682111">
    <property type="component" value="Unassembled WGS sequence"/>
</dbReference>
<dbReference type="EMBL" id="BORC01000004">
    <property type="protein sequence ID" value="GIN62852.1"/>
    <property type="molecule type" value="Genomic_DNA"/>
</dbReference>
<keyword evidence="1" id="KW-0472">Membrane</keyword>
<comment type="caution">
    <text evidence="2">The sequence shown here is derived from an EMBL/GenBank/DDBJ whole genome shotgun (WGS) entry which is preliminary data.</text>
</comment>
<gene>
    <name evidence="2" type="primary">yhaJ</name>
    <name evidence="2" type="ORF">J27TS8_28450</name>
</gene>
<dbReference type="Pfam" id="PF11667">
    <property type="entry name" value="DUF3267"/>
    <property type="match status" value="1"/>
</dbReference>
<accession>A0A919WJH4</accession>
<feature type="transmembrane region" description="Helical" evidence="1">
    <location>
        <begin position="49"/>
        <end position="65"/>
    </location>
</feature>
<proteinExistence type="predicted"/>
<reference evidence="2" key="1">
    <citation type="submission" date="2021-03" db="EMBL/GenBank/DDBJ databases">
        <title>Antimicrobial resistance genes in bacteria isolated from Japanese honey, and their potential for conferring macrolide and lincosamide resistance in the American foulbrood pathogen Paenibacillus larvae.</title>
        <authorList>
            <person name="Okamoto M."/>
            <person name="Kumagai M."/>
            <person name="Kanamori H."/>
            <person name="Takamatsu D."/>
        </authorList>
    </citation>
    <scope>NUCLEOTIDE SEQUENCE</scope>
    <source>
        <strain evidence="2">J27TS8</strain>
    </source>
</reference>
<dbReference type="AlphaFoldDB" id="A0A919WJH4"/>